<dbReference type="OrthoDB" id="9811934at2"/>
<keyword evidence="1" id="KW-0732">Signal</keyword>
<accession>A0A4S4A081</accession>
<dbReference type="EMBL" id="SSNZ01000002">
    <property type="protein sequence ID" value="THF51706.1"/>
    <property type="molecule type" value="Genomic_DNA"/>
</dbReference>
<dbReference type="PANTHER" id="PTHR35580:SF1">
    <property type="entry name" value="PHYTASE-LIKE DOMAIN-CONTAINING PROTEIN"/>
    <property type="match status" value="1"/>
</dbReference>
<dbReference type="InterPro" id="IPR052918">
    <property type="entry name" value="Motility_Chemotaxis_Reg"/>
</dbReference>
<evidence type="ECO:0000313" key="3">
    <source>
        <dbReference type="EMBL" id="THF51706.1"/>
    </source>
</evidence>
<protein>
    <submittedName>
        <fullName evidence="3">T9SS type A sorting domain-containing protein</fullName>
    </submittedName>
</protein>
<dbReference type="Pfam" id="PF18962">
    <property type="entry name" value="Por_Secre_tail"/>
    <property type="match status" value="1"/>
</dbReference>
<gene>
    <name evidence="3" type="ORF">E6C50_08065</name>
</gene>
<dbReference type="NCBIfam" id="TIGR04183">
    <property type="entry name" value="Por_Secre_tail"/>
    <property type="match status" value="1"/>
</dbReference>
<evidence type="ECO:0000313" key="4">
    <source>
        <dbReference type="Proteomes" id="UP000307507"/>
    </source>
</evidence>
<reference evidence="3 4" key="1">
    <citation type="submission" date="2019-04" db="EMBL/GenBank/DDBJ databases">
        <title>Flavobacterium sp. nov. isolated from construction timber.</title>
        <authorList>
            <person name="Lin S.-Y."/>
            <person name="Chang C.-T."/>
            <person name="Young C.-C."/>
        </authorList>
    </citation>
    <scope>NUCLEOTIDE SEQUENCE [LARGE SCALE GENOMIC DNA]</scope>
    <source>
        <strain evidence="3 4">CC-CTC003</strain>
    </source>
</reference>
<proteinExistence type="predicted"/>
<feature type="domain" description="Secretion system C-terminal sorting" evidence="2">
    <location>
        <begin position="496"/>
        <end position="564"/>
    </location>
</feature>
<organism evidence="3 4">
    <name type="scientific">Flavobacterium supellecticarium</name>
    <dbReference type="NCBI Taxonomy" id="2565924"/>
    <lineage>
        <taxon>Bacteria</taxon>
        <taxon>Pseudomonadati</taxon>
        <taxon>Bacteroidota</taxon>
        <taxon>Flavobacteriia</taxon>
        <taxon>Flavobacteriales</taxon>
        <taxon>Flavobacteriaceae</taxon>
        <taxon>Flavobacterium</taxon>
    </lineage>
</organism>
<keyword evidence="4" id="KW-1185">Reference proteome</keyword>
<evidence type="ECO:0000259" key="2">
    <source>
        <dbReference type="Pfam" id="PF18962"/>
    </source>
</evidence>
<dbReference type="AlphaFoldDB" id="A0A4S4A081"/>
<sequence length="567" mass="61827">MQKMILLIAFFGVQIAFSQIPDWHWARSMGIHYNSVKQFTAVDPNGNSIVITDFITPSITFGNITVYNDSPSYYYSDIAIVKYDNQGNVVWAKAYGGPRVDQATAITTDTAGNFYIAGGFLDTITFDSVTLTADPSGVAGNFIAKFDTNGNLIFAKKVTNDSSGTVIRMIKTDNAENIYLTGFFNTPSIQMGAITLNYEDYNSAGSGSSYRTYVAKMNSQGNYLWAKASQSNEAHYTGIIPFGLDVDTNGNVYAGGHFGCNTIRFGTITLTKTTTYNYNFNMYLVKYDSNGNEIWARNAGSSYDNGTCTLAVKTDLNNNIYAAGYFSNTVSFGSAILSASGGSQQFLVKYDTNGNVLWAKAANSGSGYNAIHSMDIDGNNNVYTAGTFGNAQLNFGNGVQLTNAVVPDGAVFVVKYTPGGDAVWARKAASLNINNTLNLVCKSQNELYICGTFNNPTMTFGNQTVTKSENNYDLYLAKLYYEPLSTTDWNANKVQVYPNPVKDQLFINQPEAYTSYTVYNVLGAKITSGMIRPETGSIDVSELTKGIYILQLSDNESKTAVIKIIKE</sequence>
<dbReference type="Proteomes" id="UP000307507">
    <property type="component" value="Unassembled WGS sequence"/>
</dbReference>
<dbReference type="PANTHER" id="PTHR35580">
    <property type="entry name" value="CELL SURFACE GLYCOPROTEIN (S-LAYER PROTEIN)-LIKE PROTEIN"/>
    <property type="match status" value="1"/>
</dbReference>
<evidence type="ECO:0000256" key="1">
    <source>
        <dbReference type="ARBA" id="ARBA00022729"/>
    </source>
</evidence>
<name>A0A4S4A081_9FLAO</name>
<dbReference type="SUPFAM" id="SSF101898">
    <property type="entry name" value="NHL repeat"/>
    <property type="match status" value="1"/>
</dbReference>
<dbReference type="InterPro" id="IPR026444">
    <property type="entry name" value="Secre_tail"/>
</dbReference>
<comment type="caution">
    <text evidence="3">The sequence shown here is derived from an EMBL/GenBank/DDBJ whole genome shotgun (WGS) entry which is preliminary data.</text>
</comment>